<dbReference type="PANTHER" id="PTHR21016:SF25">
    <property type="entry name" value="TM2 DOMAIN-CONTAINING PROTEIN DDB_G0277895-RELATED"/>
    <property type="match status" value="1"/>
</dbReference>
<protein>
    <submittedName>
        <fullName evidence="7">TM2 domain-containing protein</fullName>
    </submittedName>
</protein>
<dbReference type="InterPro" id="IPR050932">
    <property type="entry name" value="TM2D1-3-like"/>
</dbReference>
<feature type="transmembrane region" description="Helical" evidence="5">
    <location>
        <begin position="32"/>
        <end position="51"/>
    </location>
</feature>
<dbReference type="EMBL" id="JAGIZA010000003">
    <property type="protein sequence ID" value="MBP0492235.1"/>
    <property type="molecule type" value="Genomic_DNA"/>
</dbReference>
<accession>A0A940S4R8</accession>
<dbReference type="GO" id="GO:0016020">
    <property type="term" value="C:membrane"/>
    <property type="evidence" value="ECO:0007669"/>
    <property type="project" value="UniProtKB-SubCell"/>
</dbReference>
<dbReference type="Proteomes" id="UP000677537">
    <property type="component" value="Unassembled WGS sequence"/>
</dbReference>
<evidence type="ECO:0000256" key="3">
    <source>
        <dbReference type="ARBA" id="ARBA00022989"/>
    </source>
</evidence>
<evidence type="ECO:0000256" key="1">
    <source>
        <dbReference type="ARBA" id="ARBA00004141"/>
    </source>
</evidence>
<gene>
    <name evidence="7" type="ORF">J5Y10_05520</name>
</gene>
<dbReference type="PANTHER" id="PTHR21016">
    <property type="entry name" value="BETA-AMYLOID BINDING PROTEIN-RELATED"/>
    <property type="match status" value="1"/>
</dbReference>
<dbReference type="Pfam" id="PF05154">
    <property type="entry name" value="TM2"/>
    <property type="match status" value="1"/>
</dbReference>
<organism evidence="7 8">
    <name type="scientific">Roseomonas indoligenes</name>
    <dbReference type="NCBI Taxonomy" id="2820811"/>
    <lineage>
        <taxon>Bacteria</taxon>
        <taxon>Pseudomonadati</taxon>
        <taxon>Pseudomonadota</taxon>
        <taxon>Alphaproteobacteria</taxon>
        <taxon>Acetobacterales</taxon>
        <taxon>Roseomonadaceae</taxon>
        <taxon>Roseomonas</taxon>
    </lineage>
</organism>
<evidence type="ECO:0000313" key="7">
    <source>
        <dbReference type="EMBL" id="MBP0492235.1"/>
    </source>
</evidence>
<comment type="caution">
    <text evidence="7">The sequence shown here is derived from an EMBL/GenBank/DDBJ whole genome shotgun (WGS) entry which is preliminary data.</text>
</comment>
<feature type="domain" description="TM2" evidence="6">
    <location>
        <begin position="27"/>
        <end position="76"/>
    </location>
</feature>
<evidence type="ECO:0000256" key="2">
    <source>
        <dbReference type="ARBA" id="ARBA00022692"/>
    </source>
</evidence>
<dbReference type="AlphaFoldDB" id="A0A940S4R8"/>
<evidence type="ECO:0000256" key="5">
    <source>
        <dbReference type="SAM" id="Phobius"/>
    </source>
</evidence>
<keyword evidence="2 5" id="KW-0812">Transmembrane</keyword>
<feature type="transmembrane region" description="Helical" evidence="5">
    <location>
        <begin position="57"/>
        <end position="89"/>
    </location>
</feature>
<proteinExistence type="predicted"/>
<keyword evidence="8" id="KW-1185">Reference proteome</keyword>
<evidence type="ECO:0000313" key="8">
    <source>
        <dbReference type="Proteomes" id="UP000677537"/>
    </source>
</evidence>
<comment type="subcellular location">
    <subcellularLocation>
        <location evidence="1">Membrane</location>
        <topology evidence="1">Multi-pass membrane protein</topology>
    </subcellularLocation>
</comment>
<keyword evidence="3 5" id="KW-1133">Transmembrane helix</keyword>
<dbReference type="RefSeq" id="WP_209371645.1">
    <property type="nucleotide sequence ID" value="NZ_JAGIZA010000003.1"/>
</dbReference>
<evidence type="ECO:0000259" key="6">
    <source>
        <dbReference type="Pfam" id="PF05154"/>
    </source>
</evidence>
<dbReference type="InterPro" id="IPR007829">
    <property type="entry name" value="TM2"/>
</dbReference>
<evidence type="ECO:0000256" key="4">
    <source>
        <dbReference type="ARBA" id="ARBA00023136"/>
    </source>
</evidence>
<name>A0A940S4R8_9PROT</name>
<sequence>MAIAQRIPNTGNPGLSDAAALMHYDANKRSVLVAYILWFVLGWFAAHRFYAGRVFSGLVMLAVSLVSWALTAIAVGYVGLFFIGLWLFLDAFLIPGMIRSYNRGIIASLGR</sequence>
<keyword evidence="4 5" id="KW-0472">Membrane</keyword>
<reference evidence="7" key="1">
    <citation type="submission" date="2021-03" db="EMBL/GenBank/DDBJ databases">
        <authorList>
            <person name="So Y."/>
        </authorList>
    </citation>
    <scope>NUCLEOTIDE SEQUENCE</scope>
    <source>
        <strain evidence="7">SG15</strain>
    </source>
</reference>